<proteinExistence type="predicted"/>
<reference evidence="6 7" key="1">
    <citation type="submission" date="2019-10" db="EMBL/GenBank/DDBJ databases">
        <title>Rubrobacter sp nov SCSIO 52090 isolated from a deep-sea sediment in the South China Sea.</title>
        <authorList>
            <person name="Chen R.W."/>
        </authorList>
    </citation>
    <scope>NUCLEOTIDE SEQUENCE [LARGE SCALE GENOMIC DNA]</scope>
    <source>
        <strain evidence="6 7">SCSIO 52909</strain>
    </source>
</reference>
<dbReference type="InterPro" id="IPR009057">
    <property type="entry name" value="Homeodomain-like_sf"/>
</dbReference>
<name>A0A6G8Q6F9_9ACTN</name>
<evidence type="ECO:0000256" key="3">
    <source>
        <dbReference type="ARBA" id="ARBA00023163"/>
    </source>
</evidence>
<evidence type="ECO:0000313" key="7">
    <source>
        <dbReference type="Proteomes" id="UP000501452"/>
    </source>
</evidence>
<dbReference type="PANTHER" id="PTHR30055:SF234">
    <property type="entry name" value="HTH-TYPE TRANSCRIPTIONAL REGULATOR BETI"/>
    <property type="match status" value="1"/>
</dbReference>
<keyword evidence="3" id="KW-0804">Transcription</keyword>
<evidence type="ECO:0000313" key="6">
    <source>
        <dbReference type="EMBL" id="QIN82019.1"/>
    </source>
</evidence>
<protein>
    <submittedName>
        <fullName evidence="6">TetR family transcriptional regulator</fullName>
    </submittedName>
</protein>
<dbReference type="PRINTS" id="PR00455">
    <property type="entry name" value="HTHTETR"/>
</dbReference>
<dbReference type="InterPro" id="IPR001647">
    <property type="entry name" value="HTH_TetR"/>
</dbReference>
<evidence type="ECO:0000256" key="2">
    <source>
        <dbReference type="ARBA" id="ARBA00023125"/>
    </source>
</evidence>
<dbReference type="Pfam" id="PF00440">
    <property type="entry name" value="TetR_N"/>
    <property type="match status" value="1"/>
</dbReference>
<dbReference type="EMBL" id="CP045119">
    <property type="protein sequence ID" value="QIN82019.1"/>
    <property type="molecule type" value="Genomic_DNA"/>
</dbReference>
<evidence type="ECO:0000256" key="1">
    <source>
        <dbReference type="ARBA" id="ARBA00023015"/>
    </source>
</evidence>
<gene>
    <name evidence="6" type="ORF">GBA63_04715</name>
</gene>
<sequence>MLGSETGRAVRSDAVENRRKILDAAREAFAQRGVDGTSMHQIGRLAGVGQGTLYRHFEHKGALCSALLSEEIEGFVGEMRRRTEGRGSALGRLKWFLGWVAKFNEQNGELLGAIRDSAAGGRRVELYGNPFYERLKNTVVGLLDEAGDLGEVSPDLDTECLADTLLAALNVDLYLYQRHQLGMERERIVGALRSVLDGLRASA</sequence>
<dbReference type="AlphaFoldDB" id="A0A6G8Q6F9"/>
<organism evidence="6 7">
    <name type="scientific">Rubrobacter tropicus</name>
    <dbReference type="NCBI Taxonomy" id="2653851"/>
    <lineage>
        <taxon>Bacteria</taxon>
        <taxon>Bacillati</taxon>
        <taxon>Actinomycetota</taxon>
        <taxon>Rubrobacteria</taxon>
        <taxon>Rubrobacterales</taxon>
        <taxon>Rubrobacteraceae</taxon>
        <taxon>Rubrobacter</taxon>
    </lineage>
</organism>
<dbReference type="RefSeq" id="WP_166173935.1">
    <property type="nucleotide sequence ID" value="NZ_CP045119.1"/>
</dbReference>
<evidence type="ECO:0000256" key="4">
    <source>
        <dbReference type="PROSITE-ProRule" id="PRU00335"/>
    </source>
</evidence>
<dbReference type="SUPFAM" id="SSF48498">
    <property type="entry name" value="Tetracyclin repressor-like, C-terminal domain"/>
    <property type="match status" value="1"/>
</dbReference>
<dbReference type="GO" id="GO:0000976">
    <property type="term" value="F:transcription cis-regulatory region binding"/>
    <property type="evidence" value="ECO:0007669"/>
    <property type="project" value="TreeGrafter"/>
</dbReference>
<dbReference type="Gene3D" id="1.10.357.10">
    <property type="entry name" value="Tetracycline Repressor, domain 2"/>
    <property type="match status" value="1"/>
</dbReference>
<keyword evidence="1" id="KW-0805">Transcription regulation</keyword>
<dbReference type="PANTHER" id="PTHR30055">
    <property type="entry name" value="HTH-TYPE TRANSCRIPTIONAL REGULATOR RUTR"/>
    <property type="match status" value="1"/>
</dbReference>
<keyword evidence="2 4" id="KW-0238">DNA-binding</keyword>
<keyword evidence="7" id="KW-1185">Reference proteome</keyword>
<dbReference type="GO" id="GO:0003700">
    <property type="term" value="F:DNA-binding transcription factor activity"/>
    <property type="evidence" value="ECO:0007669"/>
    <property type="project" value="TreeGrafter"/>
</dbReference>
<evidence type="ECO:0000259" key="5">
    <source>
        <dbReference type="PROSITE" id="PS50977"/>
    </source>
</evidence>
<feature type="DNA-binding region" description="H-T-H motif" evidence="4">
    <location>
        <begin position="38"/>
        <end position="57"/>
    </location>
</feature>
<dbReference type="InterPro" id="IPR036271">
    <property type="entry name" value="Tet_transcr_reg_TetR-rel_C_sf"/>
</dbReference>
<dbReference type="PROSITE" id="PS50977">
    <property type="entry name" value="HTH_TETR_2"/>
    <property type="match status" value="1"/>
</dbReference>
<feature type="domain" description="HTH tetR-type" evidence="5">
    <location>
        <begin position="15"/>
        <end position="75"/>
    </location>
</feature>
<dbReference type="Proteomes" id="UP000501452">
    <property type="component" value="Chromosome"/>
</dbReference>
<dbReference type="KEGG" id="rub:GBA63_04715"/>
<dbReference type="SUPFAM" id="SSF46689">
    <property type="entry name" value="Homeodomain-like"/>
    <property type="match status" value="1"/>
</dbReference>
<dbReference type="InterPro" id="IPR050109">
    <property type="entry name" value="HTH-type_TetR-like_transc_reg"/>
</dbReference>
<accession>A0A6G8Q6F9</accession>